<dbReference type="EMBL" id="KT447550">
    <property type="protein sequence ID" value="AMB20721.1"/>
    <property type="molecule type" value="Genomic_RNA"/>
</dbReference>
<dbReference type="Pfam" id="PF01481">
    <property type="entry name" value="Arteri_nucleo"/>
    <property type="match status" value="1"/>
</dbReference>
<feature type="compositionally biased region" description="Basic residues" evidence="1">
    <location>
        <begin position="1"/>
        <end position="22"/>
    </location>
</feature>
<evidence type="ECO:0000256" key="1">
    <source>
        <dbReference type="SAM" id="MobiDB-lite"/>
    </source>
</evidence>
<feature type="region of interest" description="Disordered" evidence="1">
    <location>
        <begin position="1"/>
        <end position="41"/>
    </location>
</feature>
<evidence type="ECO:0000313" key="2">
    <source>
        <dbReference type="EMBL" id="AMB20721.1"/>
    </source>
</evidence>
<dbReference type="EMBL" id="KT895940">
    <property type="protein sequence ID" value="AMV49344.1"/>
    <property type="molecule type" value="Genomic_RNA"/>
</dbReference>
<protein>
    <submittedName>
        <fullName evidence="2">N protein</fullName>
    </submittedName>
</protein>
<evidence type="ECO:0000313" key="4">
    <source>
        <dbReference type="Proteomes" id="UP000122426"/>
    </source>
</evidence>
<dbReference type="InterPro" id="IPR002484">
    <property type="entry name" value="Arte_nucleocap"/>
</dbReference>
<dbReference type="Proteomes" id="UP000141067">
    <property type="component" value="Genome"/>
</dbReference>
<proteinExistence type="predicted"/>
<evidence type="ECO:0000313" key="5">
    <source>
        <dbReference type="Proteomes" id="UP000141067"/>
    </source>
</evidence>
<reference evidence="2 4" key="1">
    <citation type="submission" date="2015-08" db="EMBL/GenBank/DDBJ databases">
        <title>The plasma RNA virome of African gren monkeys.</title>
        <authorList>
            <person name="Bailey A.L."/>
            <person name="Lauck M."/>
            <person name="Ghai R."/>
            <person name="Nelson C.W."/>
            <person name="Heimbruch K."/>
            <person name="Hughes A.L."/>
            <person name="Goldberg T.L."/>
            <person name="Jasinska A.J."/>
            <person name="Freimer N.B."/>
            <person name="Apetrei C."/>
            <person name="O'Connor D.H."/>
            <person name="Vervet Research Consortium T.I."/>
        </authorList>
    </citation>
    <scope>NUCLEOTIDE SEQUENCE [LARGE SCALE GENOMIC DNA]</scope>
    <source>
        <strain evidence="2">KKCBV-1</strain>
    </source>
</reference>
<keyword evidence="4" id="KW-1185">Reference proteome</keyword>
<evidence type="ECO:0000313" key="3">
    <source>
        <dbReference type="EMBL" id="AMV49344.1"/>
    </source>
</evidence>
<dbReference type="RefSeq" id="YP_009222006.1">
    <property type="nucleotide sequence ID" value="NC_029053.1"/>
</dbReference>
<organism evidence="2 4">
    <name type="scientific">Kafue kinda chacma baboon virus</name>
    <dbReference type="NCBI Taxonomy" id="1823757"/>
    <lineage>
        <taxon>Viruses</taxon>
        <taxon>Riboviria</taxon>
        <taxon>Orthornavirae</taxon>
        <taxon>Pisuviricota</taxon>
        <taxon>Pisoniviricetes</taxon>
        <taxon>Nidovirales</taxon>
        <taxon>Arnidovirineae</taxon>
        <taxon>Arteriviridae</taxon>
        <taxon>Simarterivirinae</taxon>
        <taxon>Thetaarterivirus</taxon>
        <taxon>Kaftartevirus</taxon>
        <taxon>Thetaarterivirus kafuba</taxon>
    </lineage>
</organism>
<reference evidence="3 5" key="2">
    <citation type="submission" date="2015-10" db="EMBL/GenBank/DDBJ databases">
        <title>Zoonotic potential of simian arteriviruses.</title>
        <authorList>
            <person name="Bailey A.L."/>
        </authorList>
    </citation>
    <scope>NUCLEOTIDE SEQUENCE [LARGE SCALE GENOMIC DNA]</scope>
    <source>
        <strain evidence="3">BZ12033</strain>
    </source>
</reference>
<dbReference type="GO" id="GO:0019013">
    <property type="term" value="C:viral nucleocapsid"/>
    <property type="evidence" value="ECO:0007669"/>
    <property type="project" value="InterPro"/>
</dbReference>
<dbReference type="GeneID" id="26793714"/>
<accession>A0A0Y0BL84</accession>
<dbReference type="Proteomes" id="UP000122426">
    <property type="component" value="Segment"/>
</dbReference>
<dbReference type="KEGG" id="vg:26793714"/>
<sequence>MAGRKQNNKKSRAPPARTRRSSRLPTMRPPPPVRAGREPQTTNHYVFAEPGDVRLAISQASASQLRQLVIRYYDNGGGSLTYDGQRLNFAAIITPNSQLAKVLARLAPSSN</sequence>
<gene>
    <name evidence="2" type="primary">ORF7</name>
</gene>
<name>A0A0Y0BL84_9NIDO</name>
<dbReference type="OrthoDB" id="23799at10239"/>